<dbReference type="GO" id="GO:0006281">
    <property type="term" value="P:DNA repair"/>
    <property type="evidence" value="ECO:0007669"/>
    <property type="project" value="UniProtKB-KW"/>
</dbReference>
<dbReference type="InterPro" id="IPR027417">
    <property type="entry name" value="P-loop_NTPase"/>
</dbReference>
<evidence type="ECO:0000256" key="6">
    <source>
        <dbReference type="ARBA" id="ARBA00022840"/>
    </source>
</evidence>
<keyword evidence="6" id="KW-0067">ATP-binding</keyword>
<keyword evidence="12" id="KW-1185">Reference proteome</keyword>
<evidence type="ECO:0000259" key="10">
    <source>
        <dbReference type="Pfam" id="PF02463"/>
    </source>
</evidence>
<dbReference type="AlphaFoldDB" id="A0A5J6MHX3"/>
<dbReference type="SUPFAM" id="SSF52540">
    <property type="entry name" value="P-loop containing nucleoside triphosphate hydrolases"/>
    <property type="match status" value="2"/>
</dbReference>
<evidence type="ECO:0000256" key="1">
    <source>
        <dbReference type="ARBA" id="ARBA00003618"/>
    </source>
</evidence>
<evidence type="ECO:0000256" key="8">
    <source>
        <dbReference type="ARBA" id="ARBA00033408"/>
    </source>
</evidence>
<evidence type="ECO:0000256" key="3">
    <source>
        <dbReference type="ARBA" id="ARBA00021315"/>
    </source>
</evidence>
<dbReference type="GO" id="GO:0009432">
    <property type="term" value="P:SOS response"/>
    <property type="evidence" value="ECO:0007669"/>
    <property type="project" value="TreeGrafter"/>
</dbReference>
<reference evidence="11 12" key="1">
    <citation type="submission" date="2019-08" db="EMBL/GenBank/DDBJ databases">
        <title>Hyperibacter terrae gen. nov., sp. nov. and Hyperibacter viscosus sp. nov., two new members in the family Rhodospirillaceae isolated from the rhizosphere of Hypericum perforatum.</title>
        <authorList>
            <person name="Noviana Z."/>
        </authorList>
    </citation>
    <scope>NUCLEOTIDE SEQUENCE [LARGE SCALE GENOMIC DNA]</scope>
    <source>
        <strain evidence="11 12">R5913</strain>
    </source>
</reference>
<dbReference type="PANTHER" id="PTHR11059">
    <property type="entry name" value="DNA REPAIR PROTEIN RECN"/>
    <property type="match status" value="1"/>
</dbReference>
<dbReference type="FunFam" id="3.40.50.300:FF:000319">
    <property type="entry name" value="DNA repair protein RecN"/>
    <property type="match status" value="1"/>
</dbReference>
<dbReference type="Gene3D" id="3.40.50.300">
    <property type="entry name" value="P-loop containing nucleotide triphosphate hydrolases"/>
    <property type="match status" value="2"/>
</dbReference>
<feature type="domain" description="RecF/RecN/SMC N-terminal" evidence="10">
    <location>
        <begin position="15"/>
        <end position="501"/>
    </location>
</feature>
<dbReference type="CDD" id="cd03241">
    <property type="entry name" value="ABC_RecN"/>
    <property type="match status" value="2"/>
</dbReference>
<dbReference type="InterPro" id="IPR004604">
    <property type="entry name" value="DNA_recomb/repair_RecN"/>
</dbReference>
<organism evidence="11 12">
    <name type="scientific">Hypericibacter terrae</name>
    <dbReference type="NCBI Taxonomy" id="2602015"/>
    <lineage>
        <taxon>Bacteria</taxon>
        <taxon>Pseudomonadati</taxon>
        <taxon>Pseudomonadota</taxon>
        <taxon>Alphaproteobacteria</taxon>
        <taxon>Rhodospirillales</taxon>
        <taxon>Dongiaceae</taxon>
        <taxon>Hypericibacter</taxon>
    </lineage>
</organism>
<proteinExistence type="inferred from homology"/>
<evidence type="ECO:0000313" key="12">
    <source>
        <dbReference type="Proteomes" id="UP000326202"/>
    </source>
</evidence>
<dbReference type="KEGG" id="htq:FRZ44_11170"/>
<dbReference type="NCBIfam" id="TIGR00634">
    <property type="entry name" value="recN"/>
    <property type="match status" value="1"/>
</dbReference>
<evidence type="ECO:0000256" key="5">
    <source>
        <dbReference type="ARBA" id="ARBA00022763"/>
    </source>
</evidence>
<dbReference type="GO" id="GO:0043590">
    <property type="term" value="C:bacterial nucleoid"/>
    <property type="evidence" value="ECO:0007669"/>
    <property type="project" value="TreeGrafter"/>
</dbReference>
<name>A0A5J6MHX3_9PROT</name>
<dbReference type="EMBL" id="CP042906">
    <property type="protein sequence ID" value="QEX15830.1"/>
    <property type="molecule type" value="Genomic_DNA"/>
</dbReference>
<comment type="function">
    <text evidence="1 9">May be involved in recombinational repair of damaged DNA.</text>
</comment>
<evidence type="ECO:0000256" key="2">
    <source>
        <dbReference type="ARBA" id="ARBA00009441"/>
    </source>
</evidence>
<dbReference type="InterPro" id="IPR003395">
    <property type="entry name" value="RecF/RecN/SMC_N"/>
</dbReference>
<keyword evidence="7 9" id="KW-0234">DNA repair</keyword>
<dbReference type="OrthoDB" id="9806954at2"/>
<keyword evidence="4" id="KW-0547">Nucleotide-binding</keyword>
<evidence type="ECO:0000313" key="11">
    <source>
        <dbReference type="EMBL" id="QEX15830.1"/>
    </source>
</evidence>
<evidence type="ECO:0000256" key="4">
    <source>
        <dbReference type="ARBA" id="ARBA00022741"/>
    </source>
</evidence>
<evidence type="ECO:0000256" key="9">
    <source>
        <dbReference type="PIRNR" id="PIRNR003128"/>
    </source>
</evidence>
<dbReference type="RefSeq" id="WP_151176251.1">
    <property type="nucleotide sequence ID" value="NZ_CP042906.1"/>
</dbReference>
<evidence type="ECO:0000256" key="7">
    <source>
        <dbReference type="ARBA" id="ARBA00023204"/>
    </source>
</evidence>
<dbReference type="PANTHER" id="PTHR11059:SF0">
    <property type="entry name" value="DNA REPAIR PROTEIN RECN"/>
    <property type="match status" value="1"/>
</dbReference>
<dbReference type="FunFam" id="3.40.50.300:FF:000356">
    <property type="entry name" value="DNA repair protein RecN"/>
    <property type="match status" value="1"/>
</dbReference>
<dbReference type="GO" id="GO:0006310">
    <property type="term" value="P:DNA recombination"/>
    <property type="evidence" value="ECO:0007669"/>
    <property type="project" value="InterPro"/>
</dbReference>
<comment type="similarity">
    <text evidence="2 9">Belongs to the RecN family.</text>
</comment>
<dbReference type="Proteomes" id="UP000326202">
    <property type="component" value="Chromosome"/>
</dbReference>
<dbReference type="Pfam" id="PF02463">
    <property type="entry name" value="SMC_N"/>
    <property type="match status" value="1"/>
</dbReference>
<sequence length="554" mass="58734">MLIGLAIRDVVLIDRLDLSFAPGLSVLTGETGAGKSILLDSLGLALGERADAGLLRPGAEQASVTAEFDLPASHPANALLSEQGLAVEPALILRRQLGRDGRSRAFVNDEPVSVGLLKRLGETLVEIASQASQSGLMDSATHRDLLDSFGGLRAAARHAASHWQEWQGAKAAREAAEARLAAARRDEDYLRHAVKELDALAPEAGEETTLANERSLLMNREKLGEALSAALAAVSGDGSADERLAQAQRRLDRIADKAGEALQPVMAALDRAASELAEAVHALHSVAAALDADPSRLEKVEERLFALREQARKHNRAVEALPALLVEMQAQLEALDDQSGGLAELGRREADAAAAYRKSAEALAKDRAEAARKLDRRINAELAPLKLDKASFRTRLELLPETQWGPSGTERVHFEIATMPGAEPGPLGKVASGGELSRLMLALRVVLAGSDPVSTLIFDEVDAGVGGATAAAVGARLKRLSDDLQVIVVTHSPQVAALGVHHWRVRKSLGKSPRTEVEPLDAAGRREEIARMLSGAKVTDEARAAADRLMAGTA</sequence>
<keyword evidence="5 9" id="KW-0227">DNA damage</keyword>
<dbReference type="GO" id="GO:0005524">
    <property type="term" value="F:ATP binding"/>
    <property type="evidence" value="ECO:0007669"/>
    <property type="project" value="UniProtKB-KW"/>
</dbReference>
<accession>A0A5J6MHX3</accession>
<dbReference type="PIRSF" id="PIRSF003128">
    <property type="entry name" value="RecN"/>
    <property type="match status" value="1"/>
</dbReference>
<gene>
    <name evidence="11" type="ORF">FRZ44_11170</name>
</gene>
<protein>
    <recommendedName>
        <fullName evidence="3 9">DNA repair protein RecN</fullName>
    </recommendedName>
    <alternativeName>
        <fullName evidence="8 9">Recombination protein N</fullName>
    </alternativeName>
</protein>